<organism evidence="1">
    <name type="scientific">Fagus sylvatica</name>
    <name type="common">Beechnut</name>
    <dbReference type="NCBI Taxonomy" id="28930"/>
    <lineage>
        <taxon>Eukaryota</taxon>
        <taxon>Viridiplantae</taxon>
        <taxon>Streptophyta</taxon>
        <taxon>Embryophyta</taxon>
        <taxon>Tracheophyta</taxon>
        <taxon>Spermatophyta</taxon>
        <taxon>Magnoliopsida</taxon>
        <taxon>eudicotyledons</taxon>
        <taxon>Gunneridae</taxon>
        <taxon>Pentapetalae</taxon>
        <taxon>rosids</taxon>
        <taxon>fabids</taxon>
        <taxon>Fagales</taxon>
        <taxon>Fagaceae</taxon>
        <taxon>Fagus</taxon>
    </lineage>
</organism>
<gene>
    <name evidence="1" type="ORF">FSB_LOCUS46558</name>
</gene>
<accession>A0A2N9HXP2</accession>
<protein>
    <submittedName>
        <fullName evidence="1">Uncharacterized protein</fullName>
    </submittedName>
</protein>
<proteinExistence type="predicted"/>
<reference evidence="1" key="1">
    <citation type="submission" date="2018-02" db="EMBL/GenBank/DDBJ databases">
        <authorList>
            <person name="Cohen D.B."/>
            <person name="Kent A.D."/>
        </authorList>
    </citation>
    <scope>NUCLEOTIDE SEQUENCE</scope>
</reference>
<dbReference type="AlphaFoldDB" id="A0A2N9HXP2"/>
<sequence length="112" mass="13147">MYTDVRPPYPEAVARKPYPDNYVSLVFPRYDGKIGNAKEHIRRFVDAVIAHSHDYGLRLKDFSKSLEVDFSWYASLATDSIFRWDDLATQFVKKFFAIDDRVTVAYFGRKKQ</sequence>
<evidence type="ECO:0000313" key="1">
    <source>
        <dbReference type="EMBL" id="SPD18676.1"/>
    </source>
</evidence>
<name>A0A2N9HXP2_FAGSY</name>
<dbReference type="EMBL" id="OIVN01004668">
    <property type="protein sequence ID" value="SPD18676.1"/>
    <property type="molecule type" value="Genomic_DNA"/>
</dbReference>